<proteinExistence type="predicted"/>
<reference evidence="1" key="1">
    <citation type="submission" date="2021-01" db="EMBL/GenBank/DDBJ databases">
        <authorList>
            <consortium name="Genoscope - CEA"/>
            <person name="William W."/>
        </authorList>
    </citation>
    <scope>NUCLEOTIDE SEQUENCE</scope>
</reference>
<organism evidence="1">
    <name type="scientific">Brassica napus</name>
    <name type="common">Rape</name>
    <dbReference type="NCBI Taxonomy" id="3708"/>
    <lineage>
        <taxon>Eukaryota</taxon>
        <taxon>Viridiplantae</taxon>
        <taxon>Streptophyta</taxon>
        <taxon>Embryophyta</taxon>
        <taxon>Tracheophyta</taxon>
        <taxon>Spermatophyta</taxon>
        <taxon>Magnoliopsida</taxon>
        <taxon>eudicotyledons</taxon>
        <taxon>Gunneridae</taxon>
        <taxon>Pentapetalae</taxon>
        <taxon>rosids</taxon>
        <taxon>malvids</taxon>
        <taxon>Brassicales</taxon>
        <taxon>Brassicaceae</taxon>
        <taxon>Brassiceae</taxon>
        <taxon>Brassica</taxon>
    </lineage>
</organism>
<feature type="non-terminal residue" evidence="1">
    <location>
        <position position="1"/>
    </location>
</feature>
<dbReference type="EMBL" id="HG994370">
    <property type="protein sequence ID" value="CAF2054063.1"/>
    <property type="molecule type" value="Genomic_DNA"/>
</dbReference>
<sequence>VQWCAISWISGCPPQFEKHALKLEGVYNYMDMCVCVHVYIYINRGIHKYLF</sequence>
<protein>
    <submittedName>
        <fullName evidence="1">(rape) hypothetical protein</fullName>
    </submittedName>
</protein>
<evidence type="ECO:0000313" key="1">
    <source>
        <dbReference type="EMBL" id="CAF2054063.1"/>
    </source>
</evidence>
<accession>A0A816Q126</accession>
<dbReference type="AlphaFoldDB" id="A0A816Q126"/>
<name>A0A816Q126_BRANA</name>
<gene>
    <name evidence="1" type="ORF">DARMORV10_C06P02100.1</name>
</gene>
<dbReference type="Proteomes" id="UP001295469">
    <property type="component" value="Chromosome C06"/>
</dbReference>